<keyword evidence="6" id="KW-0902">Two-component regulatory system</keyword>
<dbReference type="AlphaFoldDB" id="A0ABD5Z2M5"/>
<dbReference type="InterPro" id="IPR005467">
    <property type="entry name" value="His_kinase_dom"/>
</dbReference>
<evidence type="ECO:0000256" key="1">
    <source>
        <dbReference type="ARBA" id="ARBA00000085"/>
    </source>
</evidence>
<dbReference type="InterPro" id="IPR003661">
    <property type="entry name" value="HisK_dim/P_dom"/>
</dbReference>
<dbReference type="InterPro" id="IPR050736">
    <property type="entry name" value="Sensor_HK_Regulatory"/>
</dbReference>
<evidence type="ECO:0000259" key="8">
    <source>
        <dbReference type="PROSITE" id="PS50112"/>
    </source>
</evidence>
<dbReference type="Gene3D" id="3.30.565.10">
    <property type="entry name" value="Histidine kinase-like ATPase, C-terminal domain"/>
    <property type="match status" value="1"/>
</dbReference>
<evidence type="ECO:0000256" key="6">
    <source>
        <dbReference type="ARBA" id="ARBA00023012"/>
    </source>
</evidence>
<dbReference type="InterPro" id="IPR035965">
    <property type="entry name" value="PAS-like_dom_sf"/>
</dbReference>
<dbReference type="SUPFAM" id="SSF55874">
    <property type="entry name" value="ATPase domain of HSP90 chaperone/DNA topoisomerase II/histidine kinase"/>
    <property type="match status" value="1"/>
</dbReference>
<keyword evidence="4" id="KW-0808">Transferase</keyword>
<dbReference type="SMART" id="SM00387">
    <property type="entry name" value="HATPase_c"/>
    <property type="match status" value="1"/>
</dbReference>
<evidence type="ECO:0000313" key="10">
    <source>
        <dbReference type="Proteomes" id="UP001596447"/>
    </source>
</evidence>
<dbReference type="PROSITE" id="PS50112">
    <property type="entry name" value="PAS"/>
    <property type="match status" value="1"/>
</dbReference>
<dbReference type="InterPro" id="IPR003594">
    <property type="entry name" value="HATPase_dom"/>
</dbReference>
<feature type="domain" description="PAS" evidence="8">
    <location>
        <begin position="142"/>
        <end position="180"/>
    </location>
</feature>
<dbReference type="GO" id="GO:0004673">
    <property type="term" value="F:protein histidine kinase activity"/>
    <property type="evidence" value="ECO:0007669"/>
    <property type="project" value="UniProtKB-EC"/>
</dbReference>
<proteinExistence type="predicted"/>
<organism evidence="9 10">
    <name type="scientific">Halospeciosus flavus</name>
    <dbReference type="NCBI Taxonomy" id="3032283"/>
    <lineage>
        <taxon>Archaea</taxon>
        <taxon>Methanobacteriati</taxon>
        <taxon>Methanobacteriota</taxon>
        <taxon>Stenosarchaea group</taxon>
        <taxon>Halobacteria</taxon>
        <taxon>Halobacteriales</taxon>
        <taxon>Halobacteriaceae</taxon>
        <taxon>Halospeciosus</taxon>
    </lineage>
</organism>
<evidence type="ECO:0000313" key="9">
    <source>
        <dbReference type="EMBL" id="MFC7199432.1"/>
    </source>
</evidence>
<dbReference type="Pfam" id="PF02518">
    <property type="entry name" value="HATPase_c"/>
    <property type="match status" value="1"/>
</dbReference>
<dbReference type="CDD" id="cd00130">
    <property type="entry name" value="PAS"/>
    <property type="match status" value="1"/>
</dbReference>
<dbReference type="CDD" id="cd00082">
    <property type="entry name" value="HisKA"/>
    <property type="match status" value="1"/>
</dbReference>
<sequence length="473" mass="51903">MSSAERTDADGVPRPVTVYLGVRDDRNRRLLARRLTDSYSVVGPDETSLDDVDADLYVVDAPTLERESDVVREKRDTADPTFLPFLLLLGEMDVDQTPERAWKFVDDVLDTPVSGDELDARLDNLLERRGLSLELERQRDASEERFRALFEAAPDPVVVTDADGVITRVNEAFTEILDISATTAEGATFDDLATLAADLDSVSPVPPAGDGVGPTKEPVEWRLADETLVTEVNADLVRTGDDEWLGVFRDITELMEREAELERQNERLEEFASTVAHDLKNPLSLVAGFVEMARKTGDVDHLDDAQGELDRMNDLIEDVLTLAREGEIVTETTSVSLAATARDAWEYVDLPREALDLPTDEHVEADPERLRELFVNVFENAVEHGTESEGRPAVTVDVGVTPTGFYVADDGSGLSAEERENLFDAGYTTASRGTGFGLAIVQRIADGHGWDVDVDESAAGGARFDVTGVEFTD</sequence>
<dbReference type="EC" id="2.7.13.3" evidence="2"/>
<name>A0ABD5Z2M5_9EURY</name>
<keyword evidence="5" id="KW-0418">Kinase</keyword>
<dbReference type="GO" id="GO:0000160">
    <property type="term" value="P:phosphorelay signal transduction system"/>
    <property type="evidence" value="ECO:0007669"/>
    <property type="project" value="UniProtKB-KW"/>
</dbReference>
<dbReference type="SMART" id="SM00091">
    <property type="entry name" value="PAS"/>
    <property type="match status" value="1"/>
</dbReference>
<dbReference type="Proteomes" id="UP001596447">
    <property type="component" value="Unassembled WGS sequence"/>
</dbReference>
<gene>
    <name evidence="9" type="ORF">ACFQJ9_08410</name>
</gene>
<dbReference type="SMART" id="SM00388">
    <property type="entry name" value="HisKA"/>
    <property type="match status" value="1"/>
</dbReference>
<dbReference type="RefSeq" id="WP_279529363.1">
    <property type="nucleotide sequence ID" value="NZ_CP122312.1"/>
</dbReference>
<dbReference type="SUPFAM" id="SSF55785">
    <property type="entry name" value="PYP-like sensor domain (PAS domain)"/>
    <property type="match status" value="1"/>
</dbReference>
<keyword evidence="10" id="KW-1185">Reference proteome</keyword>
<dbReference type="NCBIfam" id="TIGR00229">
    <property type="entry name" value="sensory_box"/>
    <property type="match status" value="1"/>
</dbReference>
<dbReference type="Gene3D" id="3.30.450.20">
    <property type="entry name" value="PAS domain"/>
    <property type="match status" value="1"/>
</dbReference>
<dbReference type="InterPro" id="IPR036890">
    <property type="entry name" value="HATPase_C_sf"/>
</dbReference>
<keyword evidence="3" id="KW-0597">Phosphoprotein</keyword>
<protein>
    <recommendedName>
        <fullName evidence="2">histidine kinase</fullName>
        <ecNumber evidence="2">2.7.13.3</ecNumber>
    </recommendedName>
</protein>
<feature type="domain" description="Histidine kinase" evidence="7">
    <location>
        <begin position="274"/>
        <end position="467"/>
    </location>
</feature>
<dbReference type="PANTHER" id="PTHR43711">
    <property type="entry name" value="TWO-COMPONENT HISTIDINE KINASE"/>
    <property type="match status" value="1"/>
</dbReference>
<dbReference type="InterPro" id="IPR004358">
    <property type="entry name" value="Sig_transdc_His_kin-like_C"/>
</dbReference>
<evidence type="ECO:0000256" key="3">
    <source>
        <dbReference type="ARBA" id="ARBA00022553"/>
    </source>
</evidence>
<dbReference type="Pfam" id="PF13188">
    <property type="entry name" value="PAS_8"/>
    <property type="match status" value="1"/>
</dbReference>
<evidence type="ECO:0000256" key="5">
    <source>
        <dbReference type="ARBA" id="ARBA00022777"/>
    </source>
</evidence>
<evidence type="ECO:0000256" key="4">
    <source>
        <dbReference type="ARBA" id="ARBA00022679"/>
    </source>
</evidence>
<evidence type="ECO:0000259" key="7">
    <source>
        <dbReference type="PROSITE" id="PS50109"/>
    </source>
</evidence>
<dbReference type="InterPro" id="IPR036097">
    <property type="entry name" value="HisK_dim/P_sf"/>
</dbReference>
<dbReference type="Pfam" id="PF00512">
    <property type="entry name" value="HisKA"/>
    <property type="match status" value="1"/>
</dbReference>
<dbReference type="Gene3D" id="1.10.287.130">
    <property type="match status" value="1"/>
</dbReference>
<reference evidence="9 10" key="1">
    <citation type="journal article" date="2019" name="Int. J. Syst. Evol. Microbiol.">
        <title>The Global Catalogue of Microorganisms (GCM) 10K type strain sequencing project: providing services to taxonomists for standard genome sequencing and annotation.</title>
        <authorList>
            <consortium name="The Broad Institute Genomics Platform"/>
            <consortium name="The Broad Institute Genome Sequencing Center for Infectious Disease"/>
            <person name="Wu L."/>
            <person name="Ma J."/>
        </authorList>
    </citation>
    <scope>NUCLEOTIDE SEQUENCE [LARGE SCALE GENOMIC DNA]</scope>
    <source>
        <strain evidence="9 10">XZGYJ-43</strain>
    </source>
</reference>
<comment type="caution">
    <text evidence="9">The sequence shown here is derived from an EMBL/GenBank/DDBJ whole genome shotgun (WGS) entry which is preliminary data.</text>
</comment>
<accession>A0ABD5Z2M5</accession>
<dbReference type="PROSITE" id="PS50109">
    <property type="entry name" value="HIS_KIN"/>
    <property type="match status" value="1"/>
</dbReference>
<comment type="catalytic activity">
    <reaction evidence="1">
        <text>ATP + protein L-histidine = ADP + protein N-phospho-L-histidine.</text>
        <dbReference type="EC" id="2.7.13.3"/>
    </reaction>
</comment>
<dbReference type="SUPFAM" id="SSF47384">
    <property type="entry name" value="Homodimeric domain of signal transducing histidine kinase"/>
    <property type="match status" value="1"/>
</dbReference>
<dbReference type="InterPro" id="IPR000014">
    <property type="entry name" value="PAS"/>
</dbReference>
<dbReference type="EMBL" id="JBHTAR010000011">
    <property type="protein sequence ID" value="MFC7199432.1"/>
    <property type="molecule type" value="Genomic_DNA"/>
</dbReference>
<dbReference type="PRINTS" id="PR00344">
    <property type="entry name" value="BCTRLSENSOR"/>
</dbReference>
<dbReference type="PANTHER" id="PTHR43711:SF1">
    <property type="entry name" value="HISTIDINE KINASE 1"/>
    <property type="match status" value="1"/>
</dbReference>
<evidence type="ECO:0000256" key="2">
    <source>
        <dbReference type="ARBA" id="ARBA00012438"/>
    </source>
</evidence>